<dbReference type="GO" id="GO:0042256">
    <property type="term" value="P:cytosolic ribosome assembly"/>
    <property type="evidence" value="ECO:0007669"/>
    <property type="project" value="UniProtKB-UniRule"/>
</dbReference>
<dbReference type="SMART" id="SM00654">
    <property type="entry name" value="eIF6"/>
    <property type="match status" value="1"/>
</dbReference>
<proteinExistence type="inferred from homology"/>
<evidence type="ECO:0000313" key="7">
    <source>
        <dbReference type="EMBL" id="KRZ53504.1"/>
    </source>
</evidence>
<name>A0A0V1L1U1_9BILA</name>
<dbReference type="SUPFAM" id="SSF55909">
    <property type="entry name" value="Pentein"/>
    <property type="match status" value="1"/>
</dbReference>
<comment type="subunit">
    <text evidence="5">Monomer. Associates with the 60S ribosomal subunit. Interacts with RACK1. Interacts with DICER1, AGO2, TARBP2, MOV10 and RPL7A; they form a large RNA-induced silencing complex (RISC).</text>
</comment>
<dbReference type="Proteomes" id="UP000054721">
    <property type="component" value="Unassembled WGS sequence"/>
</dbReference>
<keyword evidence="8" id="KW-1185">Reference proteome</keyword>
<dbReference type="NCBIfam" id="TIGR00323">
    <property type="entry name" value="eIF-6"/>
    <property type="match status" value="1"/>
</dbReference>
<dbReference type="STRING" id="6335.A0A0V1L1U1"/>
<evidence type="ECO:0000256" key="5">
    <source>
        <dbReference type="ARBA" id="ARBA00062592"/>
    </source>
</evidence>
<comment type="subcellular location">
    <subcellularLocation>
        <location evidence="6">Cytoplasm</location>
    </subcellularLocation>
    <subcellularLocation>
        <location evidence="6">Nucleus</location>
        <location evidence="6">Nucleolus</location>
    </subcellularLocation>
    <text evidence="6">Shuttles between cytoplasm and nucleus/nucleolus.</text>
</comment>
<gene>
    <name evidence="7" type="primary">eIF6</name>
    <name evidence="6" type="synonym">EIF6</name>
    <name evidence="7" type="ORF">T02_13773</name>
</gene>
<dbReference type="Pfam" id="PF01912">
    <property type="entry name" value="eIF-6"/>
    <property type="match status" value="1"/>
</dbReference>
<organism evidence="7 8">
    <name type="scientific">Trichinella nativa</name>
    <dbReference type="NCBI Taxonomy" id="6335"/>
    <lineage>
        <taxon>Eukaryota</taxon>
        <taxon>Metazoa</taxon>
        <taxon>Ecdysozoa</taxon>
        <taxon>Nematoda</taxon>
        <taxon>Enoplea</taxon>
        <taxon>Dorylaimia</taxon>
        <taxon>Trichinellida</taxon>
        <taxon>Trichinellidae</taxon>
        <taxon>Trichinella</taxon>
    </lineage>
</organism>
<keyword evidence="3 6" id="KW-0648">Protein biosynthesis</keyword>
<comment type="similarity">
    <text evidence="6">Belongs to the eIF-6 family.</text>
</comment>
<dbReference type="OrthoDB" id="4155914at2759"/>
<keyword evidence="2 6" id="KW-0396">Initiation factor</keyword>
<accession>A0A0V1L1U1</accession>
<reference evidence="7 8" key="1">
    <citation type="submission" date="2015-05" db="EMBL/GenBank/DDBJ databases">
        <title>Evolution of Trichinella species and genotypes.</title>
        <authorList>
            <person name="Korhonen P.K."/>
            <person name="Edoardo P."/>
            <person name="Giuseppe L.R."/>
            <person name="Gasser R.B."/>
        </authorList>
    </citation>
    <scope>NUCLEOTIDE SEQUENCE [LARGE SCALE GENOMIC DNA]</scope>
    <source>
        <strain evidence="7">ISS10</strain>
    </source>
</reference>
<evidence type="ECO:0000313" key="8">
    <source>
        <dbReference type="Proteomes" id="UP000054721"/>
    </source>
</evidence>
<protein>
    <recommendedName>
        <fullName evidence="6">Eukaryotic translation initiation factor 6</fullName>
        <shortName evidence="6">eIF-6</shortName>
    </recommendedName>
</protein>
<evidence type="ECO:0000256" key="1">
    <source>
        <dbReference type="ARBA" id="ARBA00022490"/>
    </source>
</evidence>
<dbReference type="GO" id="GO:0042273">
    <property type="term" value="P:ribosomal large subunit biogenesis"/>
    <property type="evidence" value="ECO:0007669"/>
    <property type="project" value="UniProtKB-UniRule"/>
</dbReference>
<dbReference type="EMBL" id="JYDW01000162">
    <property type="protein sequence ID" value="KRZ53504.1"/>
    <property type="molecule type" value="Genomic_DNA"/>
</dbReference>
<evidence type="ECO:0000256" key="2">
    <source>
        <dbReference type="ARBA" id="ARBA00022540"/>
    </source>
</evidence>
<evidence type="ECO:0000256" key="6">
    <source>
        <dbReference type="HAMAP-Rule" id="MF_03132"/>
    </source>
</evidence>
<keyword evidence="1 6" id="KW-0963">Cytoplasm</keyword>
<dbReference type="PANTHER" id="PTHR10784">
    <property type="entry name" value="TRANSLATION INITIATION FACTOR 6"/>
    <property type="match status" value="1"/>
</dbReference>
<keyword evidence="6" id="KW-0690">Ribosome biogenesis</keyword>
<keyword evidence="4 6" id="KW-0539">Nucleus</keyword>
<comment type="function">
    <text evidence="6">Binds to the 60S ribosomal subunit and prevents its association with the 40S ribosomal subunit to form the 80S initiation complex in the cytoplasm. May also be involved in ribosome biogenesis.</text>
</comment>
<sequence>MVLFSFEDSHLPNRRLIADISFRAQYGNSYEIGVFAKLTNTYCLVGIGGCTNFYSVFEAELDDVMPVVHASVGGCRIVGRLTVGNRHGLLVPMSTTDQELQHLANSLPDNVKIRRVEERLSALGNVISCNDYAAVVHPELDYETEEALTDVLGVEVFRLTIAKNSLVGTYTVLSNQGGLVHPNATMQELAELSSLLDIPVASGSVNLGSSLIAGGLCVNDWCAFCGMNTSATEIGVIESIFKIGLKGPQQMSSELQIHSRNANFNVLSYMNARLQDLTM</sequence>
<dbReference type="GO" id="GO:0005730">
    <property type="term" value="C:nucleolus"/>
    <property type="evidence" value="ECO:0007669"/>
    <property type="project" value="UniProtKB-SubCell"/>
</dbReference>
<dbReference type="FunFam" id="3.75.10.10:FF:000001">
    <property type="entry name" value="Eukaryotic translation initiation factor 6"/>
    <property type="match status" value="1"/>
</dbReference>
<dbReference type="GO" id="GO:0043023">
    <property type="term" value="F:ribosomal large subunit binding"/>
    <property type="evidence" value="ECO:0007669"/>
    <property type="project" value="UniProtKB-UniRule"/>
</dbReference>
<dbReference type="AlphaFoldDB" id="A0A0V1L1U1"/>
<evidence type="ECO:0000256" key="3">
    <source>
        <dbReference type="ARBA" id="ARBA00022917"/>
    </source>
</evidence>
<dbReference type="Gene3D" id="3.75.10.10">
    <property type="entry name" value="L-arginine/glycine Amidinotransferase, Chain A"/>
    <property type="match status" value="1"/>
</dbReference>
<comment type="caution">
    <text evidence="7">The sequence shown here is derived from an EMBL/GenBank/DDBJ whole genome shotgun (WGS) entry which is preliminary data.</text>
</comment>
<dbReference type="CDD" id="cd00527">
    <property type="entry name" value="IF6"/>
    <property type="match status" value="1"/>
</dbReference>
<dbReference type="GO" id="GO:0003743">
    <property type="term" value="F:translation initiation factor activity"/>
    <property type="evidence" value="ECO:0007669"/>
    <property type="project" value="UniProtKB-UniRule"/>
</dbReference>
<evidence type="ECO:0000256" key="4">
    <source>
        <dbReference type="ARBA" id="ARBA00023242"/>
    </source>
</evidence>
<dbReference type="GO" id="GO:0005737">
    <property type="term" value="C:cytoplasm"/>
    <property type="evidence" value="ECO:0007669"/>
    <property type="project" value="UniProtKB-SubCell"/>
</dbReference>
<dbReference type="HAMAP" id="MF_00032">
    <property type="entry name" value="eIF_6"/>
    <property type="match status" value="1"/>
</dbReference>
<dbReference type="InterPro" id="IPR002769">
    <property type="entry name" value="eIF6"/>
</dbReference>